<dbReference type="Pfam" id="PF01979">
    <property type="entry name" value="Amidohydro_1"/>
    <property type="match status" value="1"/>
</dbReference>
<comment type="caution">
    <text evidence="2">The sequence shown here is derived from an EMBL/GenBank/DDBJ whole genome shotgun (WGS) entry which is preliminary data.</text>
</comment>
<dbReference type="Gene3D" id="2.30.40.10">
    <property type="entry name" value="Urease, subunit C, domain 1"/>
    <property type="match status" value="1"/>
</dbReference>
<organism evidence="2 3">
    <name type="scientific">Mortierella polycephala</name>
    <dbReference type="NCBI Taxonomy" id="41804"/>
    <lineage>
        <taxon>Eukaryota</taxon>
        <taxon>Fungi</taxon>
        <taxon>Fungi incertae sedis</taxon>
        <taxon>Mucoromycota</taxon>
        <taxon>Mortierellomycotina</taxon>
        <taxon>Mortierellomycetes</taxon>
        <taxon>Mortierellales</taxon>
        <taxon>Mortierellaceae</taxon>
        <taxon>Mortierella</taxon>
    </lineage>
</organism>
<dbReference type="SUPFAM" id="SSF51338">
    <property type="entry name" value="Composite domain of metallo-dependent hydrolases"/>
    <property type="match status" value="1"/>
</dbReference>
<evidence type="ECO:0000259" key="1">
    <source>
        <dbReference type="Pfam" id="PF01979"/>
    </source>
</evidence>
<proteinExistence type="predicted"/>
<dbReference type="PANTHER" id="PTHR43668:SF2">
    <property type="entry name" value="ALLANTOINASE"/>
    <property type="match status" value="1"/>
</dbReference>
<keyword evidence="3" id="KW-1185">Reference proteome</keyword>
<evidence type="ECO:0000313" key="2">
    <source>
        <dbReference type="EMBL" id="KAG0259630.1"/>
    </source>
</evidence>
<name>A0A9P6Q7D6_9FUNG</name>
<dbReference type="PANTHER" id="PTHR43668">
    <property type="entry name" value="ALLANTOINASE"/>
    <property type="match status" value="1"/>
</dbReference>
<feature type="domain" description="Amidohydrolase-related" evidence="1">
    <location>
        <begin position="1"/>
        <end position="69"/>
    </location>
</feature>
<dbReference type="EMBL" id="JAAAJA010000181">
    <property type="protein sequence ID" value="KAG0259630.1"/>
    <property type="molecule type" value="Genomic_DNA"/>
</dbReference>
<dbReference type="InterPro" id="IPR050138">
    <property type="entry name" value="DHOase/Allantoinase_Hydrolase"/>
</dbReference>
<dbReference type="GO" id="GO:0005737">
    <property type="term" value="C:cytoplasm"/>
    <property type="evidence" value="ECO:0007669"/>
    <property type="project" value="TreeGrafter"/>
</dbReference>
<dbReference type="InterPro" id="IPR011059">
    <property type="entry name" value="Metal-dep_hydrolase_composite"/>
</dbReference>
<dbReference type="GO" id="GO:0006145">
    <property type="term" value="P:purine nucleobase catabolic process"/>
    <property type="evidence" value="ECO:0007669"/>
    <property type="project" value="TreeGrafter"/>
</dbReference>
<dbReference type="InterPro" id="IPR006680">
    <property type="entry name" value="Amidohydro-rel"/>
</dbReference>
<accession>A0A9P6Q7D6</accession>
<dbReference type="GO" id="GO:0004038">
    <property type="term" value="F:allantoinase activity"/>
    <property type="evidence" value="ECO:0007669"/>
    <property type="project" value="TreeGrafter"/>
</dbReference>
<protein>
    <recommendedName>
        <fullName evidence="1">Amidohydrolase-related domain-containing protein</fullName>
    </recommendedName>
</protein>
<dbReference type="OrthoDB" id="2375688at2759"/>
<sequence>SFNTARQVGLGGVKGSIQVGADADFVIWNPEETFVLTKDMIEFKNKVTPYMGRTLHGVIKETFVRGQKVWSHGNFTSEAPLGKLLL</sequence>
<evidence type="ECO:0000313" key="3">
    <source>
        <dbReference type="Proteomes" id="UP000726737"/>
    </source>
</evidence>
<reference evidence="2" key="1">
    <citation type="journal article" date="2020" name="Fungal Divers.">
        <title>Resolving the Mortierellaceae phylogeny through synthesis of multi-gene phylogenetics and phylogenomics.</title>
        <authorList>
            <person name="Vandepol N."/>
            <person name="Liber J."/>
            <person name="Desiro A."/>
            <person name="Na H."/>
            <person name="Kennedy M."/>
            <person name="Barry K."/>
            <person name="Grigoriev I.V."/>
            <person name="Miller A.N."/>
            <person name="O'Donnell K."/>
            <person name="Stajich J.E."/>
            <person name="Bonito G."/>
        </authorList>
    </citation>
    <scope>NUCLEOTIDE SEQUENCE</scope>
    <source>
        <strain evidence="2">KOD948</strain>
    </source>
</reference>
<gene>
    <name evidence="2" type="ORF">BG011_002521</name>
</gene>
<dbReference type="AlphaFoldDB" id="A0A9P6Q7D6"/>
<feature type="non-terminal residue" evidence="2">
    <location>
        <position position="1"/>
    </location>
</feature>
<dbReference type="Proteomes" id="UP000726737">
    <property type="component" value="Unassembled WGS sequence"/>
</dbReference>